<dbReference type="InterPro" id="IPR011969">
    <property type="entry name" value="Clan_AA_Asp_peptidase_C"/>
</dbReference>
<dbReference type="InterPro" id="IPR034122">
    <property type="entry name" value="Retropepsin-like_bacterial"/>
</dbReference>
<dbReference type="InterPro" id="IPR021109">
    <property type="entry name" value="Peptidase_aspartic_dom_sf"/>
</dbReference>
<dbReference type="PATRIC" id="fig|36861.3.peg.2352"/>
<dbReference type="EMBL" id="LDUG01000036">
    <property type="protein sequence ID" value="KVW94268.1"/>
    <property type="molecule type" value="Genomic_DNA"/>
</dbReference>
<dbReference type="Proteomes" id="UP000064243">
    <property type="component" value="Unassembled WGS sequence"/>
</dbReference>
<proteinExistence type="predicted"/>
<dbReference type="GO" id="GO:0006508">
    <property type="term" value="P:proteolysis"/>
    <property type="evidence" value="ECO:0007669"/>
    <property type="project" value="UniProtKB-KW"/>
</dbReference>
<protein>
    <submittedName>
        <fullName evidence="2">Aspartyl protease</fullName>
    </submittedName>
</protein>
<accession>A0A106BKQ5</accession>
<organism evidence="2 3">
    <name type="scientific">Thiobacillus denitrificans</name>
    <dbReference type="NCBI Taxonomy" id="36861"/>
    <lineage>
        <taxon>Bacteria</taxon>
        <taxon>Pseudomonadati</taxon>
        <taxon>Pseudomonadota</taxon>
        <taxon>Betaproteobacteria</taxon>
        <taxon>Nitrosomonadales</taxon>
        <taxon>Thiobacillaceae</taxon>
        <taxon>Thiobacillus</taxon>
    </lineage>
</organism>
<dbReference type="Gene3D" id="2.40.70.10">
    <property type="entry name" value="Acid Proteases"/>
    <property type="match status" value="1"/>
</dbReference>
<dbReference type="NCBIfam" id="TIGR02281">
    <property type="entry name" value="clan_AA_DTGA"/>
    <property type="match status" value="1"/>
</dbReference>
<feature type="signal peptide" evidence="1">
    <location>
        <begin position="1"/>
        <end position="25"/>
    </location>
</feature>
<evidence type="ECO:0000313" key="2">
    <source>
        <dbReference type="EMBL" id="KVW94268.1"/>
    </source>
</evidence>
<dbReference type="STRING" id="1123392.GCA_000376425_02794"/>
<keyword evidence="1" id="KW-0732">Signal</keyword>
<evidence type="ECO:0000313" key="3">
    <source>
        <dbReference type="Proteomes" id="UP000064243"/>
    </source>
</evidence>
<dbReference type="PROSITE" id="PS00141">
    <property type="entry name" value="ASP_PROTEASE"/>
    <property type="match status" value="1"/>
</dbReference>
<keyword evidence="2" id="KW-0378">Hydrolase</keyword>
<comment type="caution">
    <text evidence="2">The sequence shown here is derived from an EMBL/GenBank/DDBJ whole genome shotgun (WGS) entry which is preliminary data.</text>
</comment>
<evidence type="ECO:0000256" key="1">
    <source>
        <dbReference type="SAM" id="SignalP"/>
    </source>
</evidence>
<dbReference type="InterPro" id="IPR001969">
    <property type="entry name" value="Aspartic_peptidase_AS"/>
</dbReference>
<keyword evidence="2" id="KW-0645">Protease</keyword>
<dbReference type="Pfam" id="PF13975">
    <property type="entry name" value="gag-asp_proteas"/>
    <property type="match status" value="1"/>
</dbReference>
<dbReference type="CDD" id="cd05483">
    <property type="entry name" value="retropepsin_like_bacteria"/>
    <property type="match status" value="1"/>
</dbReference>
<dbReference type="AlphaFoldDB" id="A0A106BKQ5"/>
<gene>
    <name evidence="2" type="ORF">ABW22_12835</name>
</gene>
<dbReference type="GO" id="GO:0004190">
    <property type="term" value="F:aspartic-type endopeptidase activity"/>
    <property type="evidence" value="ECO:0007669"/>
    <property type="project" value="InterPro"/>
</dbReference>
<dbReference type="PROSITE" id="PS51257">
    <property type="entry name" value="PROKAR_LIPOPROTEIN"/>
    <property type="match status" value="1"/>
</dbReference>
<keyword evidence="3" id="KW-1185">Reference proteome</keyword>
<reference evidence="2 3" key="1">
    <citation type="journal article" date="2015" name="Appl. Environ. Microbiol.">
        <title>Aerobic and Anaerobic Thiosulfate Oxidation by a Cold-Adapted, Subglacial Chemoautotroph.</title>
        <authorList>
            <person name="Harrold Z.R."/>
            <person name="Skidmore M.L."/>
            <person name="Hamilton T.L."/>
            <person name="Desch L."/>
            <person name="Amada K."/>
            <person name="van Gelder W."/>
            <person name="Glover K."/>
            <person name="Roden E.E."/>
            <person name="Boyd E.S."/>
        </authorList>
    </citation>
    <scope>NUCLEOTIDE SEQUENCE [LARGE SCALE GENOMIC DNA]</scope>
    <source>
        <strain evidence="2 3">RG</strain>
    </source>
</reference>
<name>A0A106BKQ5_THIDE</name>
<dbReference type="OrthoDB" id="185963at2"/>
<sequence>MPLKRQSLNVTIIAAGWLACTPAWAASVSVVGLFKDKAIVTIDGSKPRTLSVGQAVQGVALISADSGSASFDVDGKRRILSMGQSFAGGAVASDRQSVSLTADARGHFAAAGSLNGYPMSFLVDTGATSIAINAAEARRMGLDYKAGQAVGVGTAAGVVPAWRVTFNTVKVGSITLNQVDGMVLEAGLNVPLLGMSFLNRMEMRRDGQTMTLTQRY</sequence>
<dbReference type="SUPFAM" id="SSF50630">
    <property type="entry name" value="Acid proteases"/>
    <property type="match status" value="1"/>
</dbReference>
<feature type="chain" id="PRO_5007125640" evidence="1">
    <location>
        <begin position="26"/>
        <end position="216"/>
    </location>
</feature>